<evidence type="ECO:0000313" key="2">
    <source>
        <dbReference type="EMBL" id="CAG8751225.1"/>
    </source>
</evidence>
<accession>A0A9N9NMB3</accession>
<name>A0A9N9NMB3_9GLOM</name>
<sequence length="538" mass="61964">FKASSEIKKRGSYKLQVKAKLSSYLLLKEEDRLRLKYLLDIGASEKNTTSTSRATVTHYPYVRCLAFASIFLHNDEICGIAEYLEHSEQCLSSQPQRDLQYRLLPYVKKSNIDIKNDAAKNLDQILGSKVDQSELKDACLYYQPHTKENDRLEIIISTHEQQEYAWKYSHQNLILVNRTFGISRHKLLLFIVMIIDSNNKGIPIFFILFTPPRSNRLTSSEYDSKILEPLFTIFRDKISDNYNKKNQSLATPVIFSPCAAMTDTDIKERKSLSKVWPGIILLLCYFHISQCCKNEINKQLDRGGENKARLMDSSEEMVCNYITKKKESLEYIYKTKNLSENKKILEGGLNFLSYLKKQWGGDLLSSWCLNGRMNAAKALRIPLEKLPTTNNHLEEMNEPNTPIEVSQSNVPTSALTLQKYNIADIDDLNAAAIYQQEIKEFLESTSKCLHELQNNLMFLQNLVKSKHSSAQEHFNCSDQNALLSHLHNVVNLDAFKKAQNLVNNIHKETDHRRLVVSDTGIIPLERKKKQQQKPLYKS</sequence>
<dbReference type="AlphaFoldDB" id="A0A9N9NMB3"/>
<proteinExistence type="predicted"/>
<keyword evidence="3" id="KW-1185">Reference proteome</keyword>
<feature type="non-terminal residue" evidence="2">
    <location>
        <position position="1"/>
    </location>
</feature>
<evidence type="ECO:0000313" key="3">
    <source>
        <dbReference type="Proteomes" id="UP000789759"/>
    </source>
</evidence>
<dbReference type="EMBL" id="CAJVQA010017934">
    <property type="protein sequence ID" value="CAG8751225.1"/>
    <property type="molecule type" value="Genomic_DNA"/>
</dbReference>
<keyword evidence="1" id="KW-0812">Transmembrane</keyword>
<evidence type="ECO:0000256" key="1">
    <source>
        <dbReference type="SAM" id="Phobius"/>
    </source>
</evidence>
<keyword evidence="1" id="KW-1133">Transmembrane helix</keyword>
<comment type="caution">
    <text evidence="2">The sequence shown here is derived from an EMBL/GenBank/DDBJ whole genome shotgun (WGS) entry which is preliminary data.</text>
</comment>
<protein>
    <submittedName>
        <fullName evidence="2">12655_t:CDS:1</fullName>
    </submittedName>
</protein>
<keyword evidence="1" id="KW-0472">Membrane</keyword>
<gene>
    <name evidence="2" type="ORF">CPELLU_LOCUS14717</name>
</gene>
<feature type="transmembrane region" description="Helical" evidence="1">
    <location>
        <begin position="187"/>
        <end position="209"/>
    </location>
</feature>
<organism evidence="2 3">
    <name type="scientific">Cetraspora pellucida</name>
    <dbReference type="NCBI Taxonomy" id="1433469"/>
    <lineage>
        <taxon>Eukaryota</taxon>
        <taxon>Fungi</taxon>
        <taxon>Fungi incertae sedis</taxon>
        <taxon>Mucoromycota</taxon>
        <taxon>Glomeromycotina</taxon>
        <taxon>Glomeromycetes</taxon>
        <taxon>Diversisporales</taxon>
        <taxon>Gigasporaceae</taxon>
        <taxon>Cetraspora</taxon>
    </lineage>
</organism>
<dbReference type="OrthoDB" id="2442656at2759"/>
<dbReference type="Proteomes" id="UP000789759">
    <property type="component" value="Unassembled WGS sequence"/>
</dbReference>
<reference evidence="2" key="1">
    <citation type="submission" date="2021-06" db="EMBL/GenBank/DDBJ databases">
        <authorList>
            <person name="Kallberg Y."/>
            <person name="Tangrot J."/>
            <person name="Rosling A."/>
        </authorList>
    </citation>
    <scope>NUCLEOTIDE SEQUENCE</scope>
    <source>
        <strain evidence="2">FL966</strain>
    </source>
</reference>